<dbReference type="Proteomes" id="UP001193389">
    <property type="component" value="Chromosome"/>
</dbReference>
<dbReference type="InterPro" id="IPR041657">
    <property type="entry name" value="HTH_17"/>
</dbReference>
<reference evidence="2" key="1">
    <citation type="journal article" date="2020" name="Int. J. Syst. Evol. Microbiol.">
        <title>Aquipluma nitroreducens gen. nov. sp. nov., a novel facultatively anaerobic bacterium isolated from a freshwater lake.</title>
        <authorList>
            <person name="Watanabe M."/>
            <person name="Kojima H."/>
            <person name="Fukui M."/>
        </authorList>
    </citation>
    <scope>NUCLEOTIDE SEQUENCE</scope>
    <source>
        <strain evidence="2">MeG22</strain>
    </source>
</reference>
<dbReference type="NCBIfam" id="TIGR01764">
    <property type="entry name" value="excise"/>
    <property type="match status" value="1"/>
</dbReference>
<dbReference type="SUPFAM" id="SSF46955">
    <property type="entry name" value="Putative DNA-binding domain"/>
    <property type="match status" value="1"/>
</dbReference>
<evidence type="ECO:0000313" key="2">
    <source>
        <dbReference type="EMBL" id="BBE18007.1"/>
    </source>
</evidence>
<accession>A0A5K7S982</accession>
<dbReference type="GO" id="GO:0003677">
    <property type="term" value="F:DNA binding"/>
    <property type="evidence" value="ECO:0007669"/>
    <property type="project" value="InterPro"/>
</dbReference>
<dbReference type="RefSeq" id="WP_318350955.1">
    <property type="nucleotide sequence ID" value="NZ_AP018694.1"/>
</dbReference>
<evidence type="ECO:0000313" key="3">
    <source>
        <dbReference type="Proteomes" id="UP001193389"/>
    </source>
</evidence>
<dbReference type="InterPro" id="IPR010093">
    <property type="entry name" value="SinI_DNA-bd"/>
</dbReference>
<gene>
    <name evidence="2" type="ORF">AQPE_2166</name>
</gene>
<dbReference type="KEGG" id="anf:AQPE_2166"/>
<dbReference type="EMBL" id="AP018694">
    <property type="protein sequence ID" value="BBE18007.1"/>
    <property type="molecule type" value="Genomic_DNA"/>
</dbReference>
<evidence type="ECO:0000259" key="1">
    <source>
        <dbReference type="Pfam" id="PF12728"/>
    </source>
</evidence>
<keyword evidence="3" id="KW-1185">Reference proteome</keyword>
<organism evidence="2 3">
    <name type="scientific">Aquipluma nitroreducens</name>
    <dbReference type="NCBI Taxonomy" id="2010828"/>
    <lineage>
        <taxon>Bacteria</taxon>
        <taxon>Pseudomonadati</taxon>
        <taxon>Bacteroidota</taxon>
        <taxon>Bacteroidia</taxon>
        <taxon>Marinilabiliales</taxon>
        <taxon>Prolixibacteraceae</taxon>
        <taxon>Aquipluma</taxon>
    </lineage>
</organism>
<dbReference type="AlphaFoldDB" id="A0A5K7S982"/>
<dbReference type="InterPro" id="IPR009061">
    <property type="entry name" value="DNA-bd_dom_put_sf"/>
</dbReference>
<name>A0A5K7S982_9BACT</name>
<proteinExistence type="predicted"/>
<feature type="domain" description="Helix-turn-helix" evidence="1">
    <location>
        <begin position="12"/>
        <end position="61"/>
    </location>
</feature>
<dbReference type="Pfam" id="PF12728">
    <property type="entry name" value="HTH_17"/>
    <property type="match status" value="1"/>
</dbReference>
<sequence length="77" mass="9134">MKTENKIDESFYMNVEMVSKYLHVAESTVYRWVGMNFIPYAKLGTKNVFIKEQIDTWVKQNVVTQTKLPELPTFRNN</sequence>
<protein>
    <recommendedName>
        <fullName evidence="1">Helix-turn-helix domain-containing protein</fullName>
    </recommendedName>
</protein>